<dbReference type="PATRIC" id="fig|1212765.3.peg.781"/>
<reference evidence="4" key="2">
    <citation type="submission" date="2012-07" db="EMBL/GenBank/DDBJ databases">
        <title>Complete genome sequence of 'Candidatus Mycoplasma haemolamae'.</title>
        <authorList>
            <person name="Guimaraes A.M.S."/>
            <person name="Toth B."/>
            <person name="Santos A.P."/>
            <person name="Nascimento N.C."/>
            <person name="Sojka J.E."/>
            <person name="Messick J.B."/>
        </authorList>
    </citation>
    <scope>NUCLEOTIDE SEQUENCE [LARGE SCALE GENOMIC DNA]</scope>
    <source>
        <strain evidence="4">Purdue</strain>
    </source>
</reference>
<dbReference type="KEGG" id="mhl:MHLP_03470"/>
<name>I7CK62_MYCHA</name>
<sequence length="311" mass="38026">MSVRSQDVPSILSEPKRSLDLDNGEVKRSRGQTRHIRSYDVPNPREDLFNFNGPRGFKRRESIREERVLRLLKERNERLKRYFDELSRYQNDYVNLRKKVSEYWRNRNNRVGVVIPQLLTQNERRAIQEFYKKFRLIELEHEWFVHQLHYVDPPYLDWSTLRIYDDWVTKSLSDMKWDQLRIRLDDKKDQPIDHEYERDWGSWDNDNPFRHYFPTEDEWLNKSYQAREFNRRQLNYENTKAVCTLFSPYVYSSGDEFCNLSRFDESYEVSQNPTAVIEYQVAAKVLEIMNQLDKEDLVFEQSWSFTPKEFL</sequence>
<evidence type="ECO:0000313" key="4">
    <source>
        <dbReference type="Proteomes" id="UP000006502"/>
    </source>
</evidence>
<proteinExistence type="predicted"/>
<organism evidence="3 4">
    <name type="scientific">Mycoplasma haematolamae (strain Purdue)</name>
    <dbReference type="NCBI Taxonomy" id="1212765"/>
    <lineage>
        <taxon>Bacteria</taxon>
        <taxon>Bacillati</taxon>
        <taxon>Mycoplasmatota</taxon>
        <taxon>Mollicutes</taxon>
        <taxon>Mycoplasmataceae</taxon>
        <taxon>Mycoplasma</taxon>
    </lineage>
</organism>
<dbReference type="HOGENOM" id="CLU_893764_0_0_14"/>
<feature type="region of interest" description="Disordered" evidence="2">
    <location>
        <begin position="1"/>
        <end position="34"/>
    </location>
</feature>
<evidence type="ECO:0000256" key="2">
    <source>
        <dbReference type="SAM" id="MobiDB-lite"/>
    </source>
</evidence>
<evidence type="ECO:0000256" key="1">
    <source>
        <dbReference type="SAM" id="Coils"/>
    </source>
</evidence>
<reference evidence="3 4" key="1">
    <citation type="journal article" date="2012" name="J. Bacteriol.">
        <title>Genome Sequence of "Candidatus Mycoplasma haemolamae" Strain Purdue, a Red Blood Cell Pathogen of Alpacas (Vicugna pacos) and Llamas (Lama glama).</title>
        <authorList>
            <person name="Guimaraes A.M."/>
            <person name="Toth B."/>
            <person name="Santos A.P."/>
            <person name="do Nascimento N.C."/>
            <person name="Kritchevsky J.E."/>
            <person name="Messick J.B."/>
        </authorList>
    </citation>
    <scope>NUCLEOTIDE SEQUENCE [LARGE SCALE GENOMIC DNA]</scope>
    <source>
        <strain evidence="3 4">Purdue</strain>
    </source>
</reference>
<accession>I7CK62</accession>
<protein>
    <submittedName>
        <fullName evidence="3">Uncharacterized protein</fullName>
    </submittedName>
</protein>
<dbReference type="AlphaFoldDB" id="I7CK62"/>
<feature type="compositionally biased region" description="Basic and acidic residues" evidence="2">
    <location>
        <begin position="14"/>
        <end position="28"/>
    </location>
</feature>
<evidence type="ECO:0000313" key="3">
    <source>
        <dbReference type="EMBL" id="AFO52274.1"/>
    </source>
</evidence>
<keyword evidence="1" id="KW-0175">Coiled coil</keyword>
<feature type="coiled-coil region" evidence="1">
    <location>
        <begin position="72"/>
        <end position="99"/>
    </location>
</feature>
<dbReference type="EMBL" id="CP003731">
    <property type="protein sequence ID" value="AFO52274.1"/>
    <property type="molecule type" value="Genomic_DNA"/>
</dbReference>
<dbReference type="Proteomes" id="UP000006502">
    <property type="component" value="Chromosome"/>
</dbReference>
<gene>
    <name evidence="3" type="ordered locus">MHLP_03470</name>
</gene>
<keyword evidence="4" id="KW-1185">Reference proteome</keyword>